<accession>A0ABY5MNT9</accession>
<dbReference type="PANTHER" id="PTHR47893">
    <property type="entry name" value="REGULATORY PROTEIN PCHR"/>
    <property type="match status" value="1"/>
</dbReference>
<dbReference type="PROSITE" id="PS00041">
    <property type="entry name" value="HTH_ARAC_FAMILY_1"/>
    <property type="match status" value="1"/>
</dbReference>
<sequence length="327" mass="36140">MRVGDLVRRPGITLESREGFASLDDALFRGYFWHRELRRGLTVHASDVFEEAGFTALSSQHEGLSCIFFLDGDVDVEIGEQGFHFRGDGRLREGLLLPSVRPESFKRCSPGRQRIRHLVVSATPEWLDRDGLASVDDRSAINAALRAHLDARSWQTGRRLAYLVERILQLGGSPSGLDQLLVESAAVEIVAEALTSATGRDAALPGKPLNLSSRDSTRLRRAHDFIHANLNMWPSVEAIAREAGMSPSSLQRLFRTAYGISVVEQIRRAKLEFARDALAAGEYTIKEAAFMSGYSSAANFATAFKRHFGGPPSDVARVRPNLRTHNT</sequence>
<dbReference type="PANTHER" id="PTHR47893:SF1">
    <property type="entry name" value="REGULATORY PROTEIN PCHR"/>
    <property type="match status" value="1"/>
</dbReference>
<dbReference type="SUPFAM" id="SSF46689">
    <property type="entry name" value="Homeodomain-like"/>
    <property type="match status" value="2"/>
</dbReference>
<feature type="domain" description="HTH araC/xylS-type" evidence="4">
    <location>
        <begin position="220"/>
        <end position="318"/>
    </location>
</feature>
<dbReference type="EMBL" id="CP030941">
    <property type="protein sequence ID" value="UUP18447.1"/>
    <property type="molecule type" value="Genomic_DNA"/>
</dbReference>
<dbReference type="Proteomes" id="UP001342418">
    <property type="component" value="Chromosome"/>
</dbReference>
<dbReference type="InterPro" id="IPR018060">
    <property type="entry name" value="HTH_AraC"/>
</dbReference>
<dbReference type="Gene3D" id="1.10.10.60">
    <property type="entry name" value="Homeodomain-like"/>
    <property type="match status" value="1"/>
</dbReference>
<dbReference type="InterPro" id="IPR009057">
    <property type="entry name" value="Homeodomain-like_sf"/>
</dbReference>
<evidence type="ECO:0000256" key="2">
    <source>
        <dbReference type="ARBA" id="ARBA00023125"/>
    </source>
</evidence>
<dbReference type="PROSITE" id="PS01124">
    <property type="entry name" value="HTH_ARAC_FAMILY_2"/>
    <property type="match status" value="1"/>
</dbReference>
<evidence type="ECO:0000313" key="6">
    <source>
        <dbReference type="Proteomes" id="UP001342418"/>
    </source>
</evidence>
<reference evidence="5 6" key="1">
    <citation type="submission" date="2018-07" db="EMBL/GenBank/DDBJ databases">
        <title>Genome sequence of Nitratireductor thuwali#1536.</title>
        <authorList>
            <person name="Michoud G."/>
            <person name="Merlino G."/>
            <person name="Sefrji F.O."/>
            <person name="Daffonchio D."/>
        </authorList>
    </citation>
    <scope>NUCLEOTIDE SEQUENCE [LARGE SCALE GENOMIC DNA]</scope>
    <source>
        <strain evidence="6">Nit1536</strain>
    </source>
</reference>
<proteinExistence type="predicted"/>
<evidence type="ECO:0000259" key="4">
    <source>
        <dbReference type="PROSITE" id="PS01124"/>
    </source>
</evidence>
<gene>
    <name evidence="5" type="primary">exsA</name>
    <name evidence="5" type="ORF">NTH_02929</name>
</gene>
<keyword evidence="6" id="KW-1185">Reference proteome</keyword>
<keyword evidence="3" id="KW-0804">Transcription</keyword>
<dbReference type="InterPro" id="IPR018062">
    <property type="entry name" value="HTH_AraC-typ_CS"/>
</dbReference>
<keyword evidence="1" id="KW-0805">Transcription regulation</keyword>
<dbReference type="SMART" id="SM00342">
    <property type="entry name" value="HTH_ARAC"/>
    <property type="match status" value="1"/>
</dbReference>
<name>A0ABY5MNT9_9HYPH</name>
<dbReference type="InterPro" id="IPR053142">
    <property type="entry name" value="PchR_regulatory_protein"/>
</dbReference>
<keyword evidence="2" id="KW-0238">DNA-binding</keyword>
<evidence type="ECO:0000313" key="5">
    <source>
        <dbReference type="EMBL" id="UUP18447.1"/>
    </source>
</evidence>
<organism evidence="5 6">
    <name type="scientific">Nitratireductor thuwali</name>
    <dbReference type="NCBI Taxonomy" id="2267699"/>
    <lineage>
        <taxon>Bacteria</taxon>
        <taxon>Pseudomonadati</taxon>
        <taxon>Pseudomonadota</taxon>
        <taxon>Alphaproteobacteria</taxon>
        <taxon>Hyphomicrobiales</taxon>
        <taxon>Phyllobacteriaceae</taxon>
        <taxon>Nitratireductor</taxon>
    </lineage>
</organism>
<evidence type="ECO:0000256" key="3">
    <source>
        <dbReference type="ARBA" id="ARBA00023163"/>
    </source>
</evidence>
<dbReference type="Pfam" id="PF12833">
    <property type="entry name" value="HTH_18"/>
    <property type="match status" value="1"/>
</dbReference>
<protein>
    <submittedName>
        <fullName evidence="5">Exoenzyme S synthesis regulatory protein ExsA</fullName>
    </submittedName>
</protein>
<evidence type="ECO:0000256" key="1">
    <source>
        <dbReference type="ARBA" id="ARBA00023015"/>
    </source>
</evidence>